<dbReference type="Proteomes" id="UP000034137">
    <property type="component" value="Unassembled WGS sequence"/>
</dbReference>
<evidence type="ECO:0008006" key="3">
    <source>
        <dbReference type="Google" id="ProtNLM"/>
    </source>
</evidence>
<comment type="caution">
    <text evidence="1">The sequence shown here is derived from an EMBL/GenBank/DDBJ whole genome shotgun (WGS) entry which is preliminary data.</text>
</comment>
<name>A0A0G0T4R6_9BACT</name>
<evidence type="ECO:0000313" key="1">
    <source>
        <dbReference type="EMBL" id="KKR32807.1"/>
    </source>
</evidence>
<dbReference type="AlphaFoldDB" id="A0A0G0T4R6"/>
<reference evidence="1 2" key="1">
    <citation type="journal article" date="2015" name="Nature">
        <title>rRNA introns, odd ribosomes, and small enigmatic genomes across a large radiation of phyla.</title>
        <authorList>
            <person name="Brown C.T."/>
            <person name="Hug L.A."/>
            <person name="Thomas B.C."/>
            <person name="Sharon I."/>
            <person name="Castelle C.J."/>
            <person name="Singh A."/>
            <person name="Wilkins M.J."/>
            <person name="Williams K.H."/>
            <person name="Banfield J.F."/>
        </authorList>
    </citation>
    <scope>NUCLEOTIDE SEQUENCE [LARGE SCALE GENOMIC DNA]</scope>
</reference>
<sequence length="81" mass="9243">MIIITGVMYLIGTNDVSIKSYVLQQHKKQAMKLRNDNNDLELKTMSLSSYNNLSKRVENLKLVKVDKIDYINTNNAVALGR</sequence>
<accession>A0A0G0T4R6</accession>
<proteinExistence type="predicted"/>
<organism evidence="1 2">
    <name type="scientific">Candidatus Falkowbacteria bacterium GW2011_GWF2_39_8</name>
    <dbReference type="NCBI Taxonomy" id="1618642"/>
    <lineage>
        <taxon>Bacteria</taxon>
        <taxon>Candidatus Falkowiibacteriota</taxon>
    </lineage>
</organism>
<protein>
    <recommendedName>
        <fullName evidence="3">Cell division protein FtsL</fullName>
    </recommendedName>
</protein>
<gene>
    <name evidence="1" type="ORF">UT64_C0022G0006</name>
</gene>
<dbReference type="EMBL" id="LBXO01000022">
    <property type="protein sequence ID" value="KKR32807.1"/>
    <property type="molecule type" value="Genomic_DNA"/>
</dbReference>
<evidence type="ECO:0000313" key="2">
    <source>
        <dbReference type="Proteomes" id="UP000034137"/>
    </source>
</evidence>